<protein>
    <recommendedName>
        <fullName evidence="3">DUF2927 domain-containing protein</fullName>
    </recommendedName>
</protein>
<gene>
    <name evidence="1" type="ORF">BZJ21_06215</name>
</gene>
<evidence type="ECO:0000313" key="2">
    <source>
        <dbReference type="Proteomes" id="UP000189431"/>
    </source>
</evidence>
<keyword evidence="2" id="KW-1185">Reference proteome</keyword>
<dbReference type="EMBL" id="MUFR01000013">
    <property type="protein sequence ID" value="OOF34369.1"/>
    <property type="molecule type" value="Genomic_DNA"/>
</dbReference>
<dbReference type="RefSeq" id="WP_269087436.1">
    <property type="nucleotide sequence ID" value="NZ_MUFR01000013.1"/>
</dbReference>
<dbReference type="Pfam" id="PF11150">
    <property type="entry name" value="DUF2927"/>
    <property type="match status" value="1"/>
</dbReference>
<comment type="caution">
    <text evidence="1">The sequence shown here is derived from an EMBL/GenBank/DDBJ whole genome shotgun (WGS) entry which is preliminary data.</text>
</comment>
<evidence type="ECO:0008006" key="3">
    <source>
        <dbReference type="Google" id="ProtNLM"/>
    </source>
</evidence>
<dbReference type="Proteomes" id="UP000189431">
    <property type="component" value="Unassembled WGS sequence"/>
</dbReference>
<dbReference type="InterPro" id="IPR021323">
    <property type="entry name" value="DUF2927"/>
</dbReference>
<name>A0ABX3KS69_SALCS</name>
<reference evidence="2" key="1">
    <citation type="submission" date="2017-01" db="EMBL/GenBank/DDBJ databases">
        <title>Draft genome of the species Salinivibrio costicola subsp. alcaliphilus.</title>
        <authorList>
            <person name="Lopez-Hermoso C."/>
            <person name="De La Haba R."/>
            <person name="Sanchez-Porro C."/>
            <person name="Ventosa A."/>
        </authorList>
    </citation>
    <scope>NUCLEOTIDE SEQUENCE [LARGE SCALE GENOMIC DNA]</scope>
    <source>
        <strain evidence="2">CBH448</strain>
    </source>
</reference>
<accession>A0ABX3KS69</accession>
<sequence length="251" mass="28127">MLIGCLWTVPAEASDQAWQSPGYILDAFYRIAMKSEYIEGEQGIRKWQVPIRYHIAHPINNSELHDNLVAYHLSHLQSITGVAFTPTERPERANLSIVFTNHARFLDDARKQFATDDVSPLENAICAANIKVDRHGVIQYAAVVIPVDLARSKGKLVACVVEELTQVMGLPNDDNRVYPSIFNDQSSQQLLTGLDSLLLQLLYLDAVKPGQNWETTQAIIRPVITKWAQDGTINNAHRAVKTGKLYPLLGW</sequence>
<evidence type="ECO:0000313" key="1">
    <source>
        <dbReference type="EMBL" id="OOF34369.1"/>
    </source>
</evidence>
<organism evidence="1 2">
    <name type="scientific">Salinivibrio costicola subsp. alcaliphilus</name>
    <dbReference type="NCBI Taxonomy" id="272773"/>
    <lineage>
        <taxon>Bacteria</taxon>
        <taxon>Pseudomonadati</taxon>
        <taxon>Pseudomonadota</taxon>
        <taxon>Gammaproteobacteria</taxon>
        <taxon>Vibrionales</taxon>
        <taxon>Vibrionaceae</taxon>
        <taxon>Salinivibrio</taxon>
    </lineage>
</organism>
<proteinExistence type="predicted"/>